<feature type="transmembrane region" description="Helical" evidence="28">
    <location>
        <begin position="1232"/>
        <end position="1251"/>
    </location>
</feature>
<evidence type="ECO:0000256" key="1">
    <source>
        <dbReference type="ARBA" id="ARBA00000900"/>
    </source>
</evidence>
<evidence type="ECO:0000259" key="29">
    <source>
        <dbReference type="PROSITE" id="PS51698"/>
    </source>
</evidence>
<dbReference type="InterPro" id="IPR013915">
    <property type="entry name" value="Prp19_cc"/>
</dbReference>
<evidence type="ECO:0000256" key="26">
    <source>
        <dbReference type="SAM" id="Coils"/>
    </source>
</evidence>
<gene>
    <name evidence="30" type="ORF">SmJEL517_g05478</name>
</gene>
<dbReference type="Proteomes" id="UP000319731">
    <property type="component" value="Unassembled WGS sequence"/>
</dbReference>
<dbReference type="PROSITE" id="PS51698">
    <property type="entry name" value="U_BOX"/>
    <property type="match status" value="1"/>
</dbReference>
<keyword evidence="23" id="KW-0539">Nucleus</keyword>
<feature type="transmembrane region" description="Helical" evidence="28">
    <location>
        <begin position="1271"/>
        <end position="1292"/>
    </location>
</feature>
<evidence type="ECO:0000256" key="22">
    <source>
        <dbReference type="ARBA" id="ARBA00023204"/>
    </source>
</evidence>
<dbReference type="UniPathway" id="UPA00196"/>
<dbReference type="GO" id="GO:0008380">
    <property type="term" value="P:RNA splicing"/>
    <property type="evidence" value="ECO:0007669"/>
    <property type="project" value="UniProtKB-KW"/>
</dbReference>
<dbReference type="GO" id="GO:0005789">
    <property type="term" value="C:endoplasmic reticulum membrane"/>
    <property type="evidence" value="ECO:0007669"/>
    <property type="project" value="UniProtKB-SubCell"/>
</dbReference>
<dbReference type="OrthoDB" id="272139at2759"/>
<evidence type="ECO:0000256" key="7">
    <source>
        <dbReference type="ARBA" id="ARBA00012483"/>
    </source>
</evidence>
<feature type="transmembrane region" description="Helical" evidence="28">
    <location>
        <begin position="1304"/>
        <end position="1327"/>
    </location>
</feature>
<feature type="transmembrane region" description="Helical" evidence="28">
    <location>
        <begin position="1079"/>
        <end position="1104"/>
    </location>
</feature>
<comment type="similarity">
    <text evidence="5">Belongs to the WD repeat PRP19 family.</text>
</comment>
<dbReference type="InterPro" id="IPR037675">
    <property type="entry name" value="PIG-O_N"/>
</dbReference>
<dbReference type="GO" id="GO:0061630">
    <property type="term" value="F:ubiquitin protein ligase activity"/>
    <property type="evidence" value="ECO:0007669"/>
    <property type="project" value="UniProtKB-EC"/>
</dbReference>
<feature type="transmembrane region" description="Helical" evidence="28">
    <location>
        <begin position="1511"/>
        <end position="1536"/>
    </location>
</feature>
<dbReference type="EC" id="2.3.2.27" evidence="7"/>
<evidence type="ECO:0000256" key="17">
    <source>
        <dbReference type="ARBA" id="ARBA00022824"/>
    </source>
</evidence>
<keyword evidence="16" id="KW-0227">DNA damage</keyword>
<feature type="transmembrane region" description="Helical" evidence="28">
    <location>
        <begin position="1347"/>
        <end position="1367"/>
    </location>
</feature>
<evidence type="ECO:0000256" key="14">
    <source>
        <dbReference type="ARBA" id="ARBA00022728"/>
    </source>
</evidence>
<dbReference type="InterPro" id="IPR055340">
    <property type="entry name" value="RING-Ubox_PRP19"/>
</dbReference>
<keyword evidence="9" id="KW-0337">GPI-anchor biosynthesis</keyword>
<feature type="transmembrane region" description="Helical" evidence="28">
    <location>
        <begin position="1110"/>
        <end position="1133"/>
    </location>
</feature>
<feature type="transmembrane region" description="Helical" evidence="28">
    <location>
        <begin position="1145"/>
        <end position="1167"/>
    </location>
</feature>
<evidence type="ECO:0000256" key="10">
    <source>
        <dbReference type="ARBA" id="ARBA00022574"/>
    </source>
</evidence>
<dbReference type="GO" id="GO:0006281">
    <property type="term" value="P:DNA repair"/>
    <property type="evidence" value="ECO:0007669"/>
    <property type="project" value="UniProtKB-KW"/>
</dbReference>
<evidence type="ECO:0000256" key="2">
    <source>
        <dbReference type="ARBA" id="ARBA00004123"/>
    </source>
</evidence>
<dbReference type="InterPro" id="IPR013083">
    <property type="entry name" value="Znf_RING/FYVE/PHD"/>
</dbReference>
<dbReference type="Gene3D" id="2.130.10.10">
    <property type="entry name" value="YVTN repeat-like/Quinoprotein amine dehydrogenase"/>
    <property type="match status" value="1"/>
</dbReference>
<dbReference type="EMBL" id="QEAO01000050">
    <property type="protein sequence ID" value="TPX31125.1"/>
    <property type="molecule type" value="Genomic_DNA"/>
</dbReference>
<feature type="repeat" description="WD" evidence="25">
    <location>
        <begin position="364"/>
        <end position="405"/>
    </location>
</feature>
<keyword evidence="12" id="KW-0808">Transferase</keyword>
<feature type="transmembrane region" description="Helical" evidence="28">
    <location>
        <begin position="1596"/>
        <end position="1617"/>
    </location>
</feature>
<dbReference type="Pfam" id="PF00400">
    <property type="entry name" value="WD40"/>
    <property type="match status" value="4"/>
</dbReference>
<comment type="caution">
    <text evidence="30">The sequence shown here is derived from an EMBL/GenBank/DDBJ whole genome shotgun (WGS) entry which is preliminary data.</text>
</comment>
<feature type="transmembrane region" description="Helical" evidence="28">
    <location>
        <begin position="1556"/>
        <end position="1576"/>
    </location>
</feature>
<dbReference type="PANTHER" id="PTHR23071">
    <property type="entry name" value="PHOSPHATIDYLINOSITOL GLYCAN"/>
    <property type="match status" value="1"/>
</dbReference>
<keyword evidence="14" id="KW-0747">Spliceosome</keyword>
<evidence type="ECO:0000256" key="25">
    <source>
        <dbReference type="PROSITE-ProRule" id="PRU00221"/>
    </source>
</evidence>
<dbReference type="GO" id="GO:0016567">
    <property type="term" value="P:protein ubiquitination"/>
    <property type="evidence" value="ECO:0007669"/>
    <property type="project" value="InterPro"/>
</dbReference>
<dbReference type="STRING" id="1806994.A0A507C0M7"/>
<evidence type="ECO:0000256" key="21">
    <source>
        <dbReference type="ARBA" id="ARBA00023187"/>
    </source>
</evidence>
<keyword evidence="21" id="KW-0508">mRNA splicing</keyword>
<feature type="coiled-coil region" evidence="26">
    <location>
        <begin position="135"/>
        <end position="162"/>
    </location>
</feature>
<protein>
    <recommendedName>
        <fullName evidence="8">Pre-mRNA-processing factor 19</fullName>
        <ecNumber evidence="7">2.3.2.27</ecNumber>
    </recommendedName>
    <alternativeName>
        <fullName evidence="24">RING-type E3 ubiquitin transferase PRP19</fullName>
    </alternativeName>
</protein>
<dbReference type="RefSeq" id="XP_031022631.1">
    <property type="nucleotide sequence ID" value="XM_031171404.1"/>
</dbReference>
<dbReference type="FunFam" id="3.30.40.10:FF:000027">
    <property type="entry name" value="Pre-mRNA-processing factor 19, putative"/>
    <property type="match status" value="1"/>
</dbReference>
<dbReference type="SUPFAM" id="SSF50978">
    <property type="entry name" value="WD40 repeat-like"/>
    <property type="match status" value="1"/>
</dbReference>
<comment type="similarity">
    <text evidence="6">Belongs to the PIGG/PIGN/PIGO family. PIGO subfamily.</text>
</comment>
<dbReference type="SUPFAM" id="SSF53649">
    <property type="entry name" value="Alkaline phosphatase-like"/>
    <property type="match status" value="1"/>
</dbReference>
<comment type="subcellular location">
    <subcellularLocation>
        <location evidence="3">Endoplasmic reticulum membrane</location>
        <topology evidence="3">Multi-pass membrane protein</topology>
    </subcellularLocation>
    <subcellularLocation>
        <location evidence="2">Nucleus</location>
    </subcellularLocation>
</comment>
<evidence type="ECO:0000256" key="9">
    <source>
        <dbReference type="ARBA" id="ARBA00022502"/>
    </source>
</evidence>
<keyword evidence="22" id="KW-0234">DNA repair</keyword>
<dbReference type="CDD" id="cd16656">
    <property type="entry name" value="RING-Ubox_PRP19"/>
    <property type="match status" value="1"/>
</dbReference>
<dbReference type="CDD" id="cd16023">
    <property type="entry name" value="GPI_EPT_3"/>
    <property type="match status" value="1"/>
</dbReference>
<dbReference type="PANTHER" id="PTHR23071:SF1">
    <property type="entry name" value="GPI ETHANOLAMINE PHOSPHATE TRANSFERASE 3"/>
    <property type="match status" value="1"/>
</dbReference>
<evidence type="ECO:0000256" key="4">
    <source>
        <dbReference type="ARBA" id="ARBA00004687"/>
    </source>
</evidence>
<keyword evidence="17" id="KW-0256">Endoplasmic reticulum</keyword>
<dbReference type="GeneID" id="42006701"/>
<dbReference type="Pfam" id="PF01663">
    <property type="entry name" value="Phosphodiest"/>
    <property type="match status" value="1"/>
</dbReference>
<dbReference type="PROSITE" id="PS50294">
    <property type="entry name" value="WD_REPEATS_REGION"/>
    <property type="match status" value="1"/>
</dbReference>
<comment type="catalytic activity">
    <reaction evidence="1">
        <text>S-ubiquitinyl-[E2 ubiquitin-conjugating enzyme]-L-cysteine + [acceptor protein]-L-lysine = [E2 ubiquitin-conjugating enzyme]-L-cysteine + N(6)-ubiquitinyl-[acceptor protein]-L-lysine.</text>
        <dbReference type="EC" id="2.3.2.27"/>
    </reaction>
</comment>
<feature type="transmembrane region" description="Helical" evidence="28">
    <location>
        <begin position="1204"/>
        <end position="1223"/>
    </location>
</feature>
<dbReference type="InterPro" id="IPR015943">
    <property type="entry name" value="WD40/YVTN_repeat-like_dom_sf"/>
</dbReference>
<feature type="compositionally biased region" description="Polar residues" evidence="27">
    <location>
        <begin position="982"/>
        <end position="991"/>
    </location>
</feature>
<evidence type="ECO:0000256" key="24">
    <source>
        <dbReference type="ARBA" id="ARBA00032682"/>
    </source>
</evidence>
<sequence length="1635" mass="178746">MFCQLSGEVPDDPVVTKSGHLYEKRLIVKYIAENGKDPITGDALNADDLIAVQTAVSLSAQTSLLRKEQNEPNQHHPIHLTAQKVVRPRPPAATSIPALLSLLQNEWDAIVLESFQLRDAHHKIREELTTSLYENDAAKRVIARLLRERDEARDSLKNVKAHFASMAGSGGEQSVPQNDMDVDEPAATEGLPSDVAEKMDAKQQELFADRKKRKHPNLATPEELASLAVVSQFKVGGAINALVLESAKDLAITGTANGHIILTNLETGKAVATHKDKAEVKAVAFHDSRSVVFAASADQTVKAFELEENRKSTKFKSLWTMDDHKDIVTSFSLHSTGDYYVSGSMDASWIFGDVESGRAITQVQMDDQSGVTSAQFHPDGLLLATGSENGSIKIWDVKSRSAAAEFASAGSVTQLTFSENGYHLATVSAGSTESVVNVWHLKKLEAVKTFTLEAGVTFVSFDYSGSYLGVANGSTVKVYGVKTWNEVAEYTLATSKPITCFSWGPDAKYIIAGSSDQNLMHNIKRRGQLQLVKSPKSNRSSTSVGNKSSINKYVTLRGISLPKASFLSLGIVVIIITLLHVTSIYIFASGFLLTRVELDLHNNCSTFGSEDVCWTQPRYKRAVILLIDALRHDFITYNDSLPTNSSFYLNKLPTIHNALTTRPQHALSYRFLADPPTTTLQRLKAITTGTLPTFVDAGSNFGGSAVLEDNILEQFVKRGMRISFAGDDTWQGLYSHLLNMSHPYPSLDVWDLHTVDNGVIKHLYPALQGKDVHENSSEWDIYIGHFLGVDHAGHRYGPNHAAMSEKLTQMDAMLSHVIKSLDDDTLLIVFGDHGMDPKGDHGGESLEEISAGLFIYSRTKPLLHQDDLDDIKALNDARQPIESQFDPLYTSESYRTVSQIDLVPTLSLLFGSPIPFGNLGSVIPELFGIEDGLEALRMNAWQIHQYLHAYSQTRAGVRLDVPALDVLFQDAERQYQELFGEVSNNSPSSRVANDNASSKSNSKEAKPSSGGIMGWFQKATASSTDNSNSGKAAANGKIAIKKPSIPTTSVVLIYEKYLKFTRSSLFSAKKIWARFDLPLIVMGLVIFGLTVLASALFAIFGSGYESEVPYISIGVGSLVGCGLGASRIIHYVVSSINTGDSAMTIIHEIAFSSAMGALLPLLVWLSFKITRINMQWPARVGVLLTALYVLSVGSDSFTVWEDTVTLYLLQTVWVIALVSALGVSKPLVQTRLVFIAIGCIVLTRISATSVMCREEQVPKCTTTFYASAGSSVSPLSSTLALFATAVGIPFLIKRVTDDTDSTWATVGLIVFYFLPSAMLVSAIYWFLDYLDQSGLFVDTLKAGSVLKVWWARLCFPALTVALTYVWFSDPTSVEIDIMDAPADVGQPGARMLRVRGMNNAVGASMVALLGIWSIIVSFVVKPTGAVMMSVMTAQVIGLAETVALWRDYVFDVSDSDEAPHKTKVDYTFYFQVVLFLISHRHYFASGHQNTFASIDWTAAFIGIESAHPASAVVLVTVNTFGTAIIGALGSGLIASWRKTLLLDSEADYVSSVTTSVIGWMTLESLLAFSASFFAGWHRRHLMVWRVWAPRFVFGSCWLIVSDVAVLVFGVLATYTAGNAWQLFLKRLKEAGVLKD</sequence>
<keyword evidence="26" id="KW-0175">Coiled coil</keyword>
<evidence type="ECO:0000256" key="27">
    <source>
        <dbReference type="SAM" id="MobiDB-lite"/>
    </source>
</evidence>
<dbReference type="InterPro" id="IPR001680">
    <property type="entry name" value="WD40_rpt"/>
</dbReference>
<dbReference type="GO" id="GO:0006397">
    <property type="term" value="P:mRNA processing"/>
    <property type="evidence" value="ECO:0007669"/>
    <property type="project" value="UniProtKB-KW"/>
</dbReference>
<feature type="region of interest" description="Disordered" evidence="27">
    <location>
        <begin position="982"/>
        <end position="1011"/>
    </location>
</feature>
<dbReference type="InterPro" id="IPR002591">
    <property type="entry name" value="Phosphodiest/P_Trfase"/>
</dbReference>
<feature type="transmembrane region" description="Helical" evidence="28">
    <location>
        <begin position="1400"/>
        <end position="1420"/>
    </location>
</feature>
<dbReference type="InterPro" id="IPR039524">
    <property type="entry name" value="PIGO/GPI13"/>
</dbReference>
<dbReference type="InterPro" id="IPR036322">
    <property type="entry name" value="WD40_repeat_dom_sf"/>
</dbReference>
<dbReference type="InterPro" id="IPR019775">
    <property type="entry name" value="WD40_repeat_CS"/>
</dbReference>
<evidence type="ECO:0000256" key="15">
    <source>
        <dbReference type="ARBA" id="ARBA00022737"/>
    </source>
</evidence>
<evidence type="ECO:0000256" key="5">
    <source>
        <dbReference type="ARBA" id="ARBA00006388"/>
    </source>
</evidence>
<keyword evidence="20" id="KW-0325">Glycoprotein</keyword>
<feature type="domain" description="U-box" evidence="29">
    <location>
        <begin position="1"/>
        <end position="69"/>
    </location>
</feature>
<feature type="region of interest" description="Disordered" evidence="27">
    <location>
        <begin position="167"/>
        <end position="195"/>
    </location>
</feature>
<keyword evidence="31" id="KW-1185">Reference proteome</keyword>
<keyword evidence="11" id="KW-0507">mRNA processing</keyword>
<keyword evidence="15" id="KW-0677">Repeat</keyword>
<dbReference type="GO" id="GO:0006506">
    <property type="term" value="P:GPI anchor biosynthetic process"/>
    <property type="evidence" value="ECO:0007669"/>
    <property type="project" value="UniProtKB-UniPathway"/>
</dbReference>
<evidence type="ECO:0000256" key="28">
    <source>
        <dbReference type="SAM" id="Phobius"/>
    </source>
</evidence>
<dbReference type="GO" id="GO:0051377">
    <property type="term" value="F:mannose-ethanolamine phosphotransferase activity"/>
    <property type="evidence" value="ECO:0007669"/>
    <property type="project" value="InterPro"/>
</dbReference>
<dbReference type="Gene3D" id="3.30.40.10">
    <property type="entry name" value="Zinc/RING finger domain, C3HC4 (zinc finger)"/>
    <property type="match status" value="1"/>
</dbReference>
<feature type="transmembrane region" description="Helical" evidence="28">
    <location>
        <begin position="1426"/>
        <end position="1445"/>
    </location>
</feature>
<dbReference type="SMART" id="SM00504">
    <property type="entry name" value="Ubox"/>
    <property type="match status" value="1"/>
</dbReference>
<dbReference type="SUPFAM" id="SSF57850">
    <property type="entry name" value="RING/U-box"/>
    <property type="match status" value="1"/>
</dbReference>
<evidence type="ECO:0000256" key="12">
    <source>
        <dbReference type="ARBA" id="ARBA00022679"/>
    </source>
</evidence>
<proteinExistence type="inferred from homology"/>
<keyword evidence="19 28" id="KW-0472">Membrane</keyword>
<keyword evidence="13 28" id="KW-0812">Transmembrane</keyword>
<dbReference type="Pfam" id="PF08606">
    <property type="entry name" value="Prp19"/>
    <property type="match status" value="1"/>
</dbReference>
<accession>A0A507C0M7</accession>
<evidence type="ECO:0000313" key="31">
    <source>
        <dbReference type="Proteomes" id="UP000319731"/>
    </source>
</evidence>
<organism evidence="30 31">
    <name type="scientific">Synchytrium microbalum</name>
    <dbReference type="NCBI Taxonomy" id="1806994"/>
    <lineage>
        <taxon>Eukaryota</taxon>
        <taxon>Fungi</taxon>
        <taxon>Fungi incertae sedis</taxon>
        <taxon>Chytridiomycota</taxon>
        <taxon>Chytridiomycota incertae sedis</taxon>
        <taxon>Chytridiomycetes</taxon>
        <taxon>Synchytriales</taxon>
        <taxon>Synchytriaceae</taxon>
        <taxon>Synchytrium</taxon>
    </lineage>
</organism>
<keyword evidence="10 25" id="KW-0853">WD repeat</keyword>
<dbReference type="InterPro" id="IPR017850">
    <property type="entry name" value="Alkaline_phosphatase_core_sf"/>
</dbReference>
<evidence type="ECO:0000256" key="19">
    <source>
        <dbReference type="ARBA" id="ARBA00023136"/>
    </source>
</evidence>
<dbReference type="GO" id="GO:0005681">
    <property type="term" value="C:spliceosomal complex"/>
    <property type="evidence" value="ECO:0007669"/>
    <property type="project" value="UniProtKB-KW"/>
</dbReference>
<comment type="pathway">
    <text evidence="4">Glycolipid biosynthesis; glycosylphosphatidylinositol-anchor biosynthesis.</text>
</comment>
<evidence type="ECO:0000256" key="11">
    <source>
        <dbReference type="ARBA" id="ARBA00022664"/>
    </source>
</evidence>
<dbReference type="PROSITE" id="PS00678">
    <property type="entry name" value="WD_REPEATS_1"/>
    <property type="match status" value="1"/>
</dbReference>
<name>A0A507C0M7_9FUNG</name>
<evidence type="ECO:0000313" key="30">
    <source>
        <dbReference type="EMBL" id="TPX31125.1"/>
    </source>
</evidence>
<evidence type="ECO:0000256" key="8">
    <source>
        <dbReference type="ARBA" id="ARBA00015618"/>
    </source>
</evidence>
<evidence type="ECO:0000256" key="18">
    <source>
        <dbReference type="ARBA" id="ARBA00022989"/>
    </source>
</evidence>
<dbReference type="InterPro" id="IPR003613">
    <property type="entry name" value="Ubox_domain"/>
</dbReference>
<dbReference type="PROSITE" id="PS50082">
    <property type="entry name" value="WD_REPEATS_2"/>
    <property type="match status" value="1"/>
</dbReference>
<evidence type="ECO:0000256" key="13">
    <source>
        <dbReference type="ARBA" id="ARBA00022692"/>
    </source>
</evidence>
<dbReference type="SMART" id="SM00320">
    <property type="entry name" value="WD40"/>
    <property type="match status" value="7"/>
</dbReference>
<evidence type="ECO:0000256" key="23">
    <source>
        <dbReference type="ARBA" id="ARBA00023242"/>
    </source>
</evidence>
<keyword evidence="18 28" id="KW-1133">Transmembrane helix</keyword>
<evidence type="ECO:0000256" key="16">
    <source>
        <dbReference type="ARBA" id="ARBA00022763"/>
    </source>
</evidence>
<evidence type="ECO:0000256" key="20">
    <source>
        <dbReference type="ARBA" id="ARBA00023180"/>
    </source>
</evidence>
<dbReference type="Gene3D" id="3.40.720.10">
    <property type="entry name" value="Alkaline Phosphatase, subunit A"/>
    <property type="match status" value="1"/>
</dbReference>
<evidence type="ECO:0000256" key="6">
    <source>
        <dbReference type="ARBA" id="ARBA00008695"/>
    </source>
</evidence>
<evidence type="ECO:0000256" key="3">
    <source>
        <dbReference type="ARBA" id="ARBA00004477"/>
    </source>
</evidence>
<reference evidence="30 31" key="1">
    <citation type="journal article" date="2019" name="Sci. Rep.">
        <title>Comparative genomics of chytrid fungi reveal insights into the obligate biotrophic and pathogenic lifestyle of Synchytrium endobioticum.</title>
        <authorList>
            <person name="van de Vossenberg B.T.L.H."/>
            <person name="Warris S."/>
            <person name="Nguyen H.D.T."/>
            <person name="van Gent-Pelzer M.P.E."/>
            <person name="Joly D.L."/>
            <person name="van de Geest H.C."/>
            <person name="Bonants P.J.M."/>
            <person name="Smith D.S."/>
            <person name="Levesque C.A."/>
            <person name="van der Lee T.A.J."/>
        </authorList>
    </citation>
    <scope>NUCLEOTIDE SEQUENCE [LARGE SCALE GENOMIC DNA]</scope>
    <source>
        <strain evidence="30 31">JEL517</strain>
    </source>
</reference>